<comment type="caution">
    <text evidence="1">The sequence shown here is derived from an EMBL/GenBank/DDBJ whole genome shotgun (WGS) entry which is preliminary data.</text>
</comment>
<accession>A0ACC1M8H9</accession>
<keyword evidence="2" id="KW-1185">Reference proteome</keyword>
<evidence type="ECO:0000313" key="1">
    <source>
        <dbReference type="EMBL" id="KAJ2900420.1"/>
    </source>
</evidence>
<name>A0ACC1M8H9_9FUNG</name>
<dbReference type="EMBL" id="JANBVB010000005">
    <property type="protein sequence ID" value="KAJ2900420.1"/>
    <property type="molecule type" value="Genomic_DNA"/>
</dbReference>
<evidence type="ECO:0000313" key="2">
    <source>
        <dbReference type="Proteomes" id="UP001139981"/>
    </source>
</evidence>
<gene>
    <name evidence="1" type="primary">SPC98</name>
    <name evidence="1" type="ORF">IWW38_000473</name>
</gene>
<proteinExistence type="predicted"/>
<dbReference type="Proteomes" id="UP001139981">
    <property type="component" value="Unassembled WGS sequence"/>
</dbReference>
<reference evidence="1" key="1">
    <citation type="submission" date="2022-07" db="EMBL/GenBank/DDBJ databases">
        <title>Phylogenomic reconstructions and comparative analyses of Kickxellomycotina fungi.</title>
        <authorList>
            <person name="Reynolds N.K."/>
            <person name="Stajich J.E."/>
            <person name="Barry K."/>
            <person name="Grigoriev I.V."/>
            <person name="Crous P."/>
            <person name="Smith M.E."/>
        </authorList>
    </citation>
    <scope>NUCLEOTIDE SEQUENCE</scope>
    <source>
        <strain evidence="1">CBS 190363</strain>
    </source>
</reference>
<protein>
    <submittedName>
        <fullName evidence="1">Microtubule-nucleating Tub4p (Gamma-tubulin) complex component</fullName>
    </submittedName>
</protein>
<organism evidence="1 2">
    <name type="scientific">Coemansia aciculifera</name>
    <dbReference type="NCBI Taxonomy" id="417176"/>
    <lineage>
        <taxon>Eukaryota</taxon>
        <taxon>Fungi</taxon>
        <taxon>Fungi incertae sedis</taxon>
        <taxon>Zoopagomycota</taxon>
        <taxon>Kickxellomycotina</taxon>
        <taxon>Kickxellomycetes</taxon>
        <taxon>Kickxellales</taxon>
        <taxon>Kickxellaceae</taxon>
        <taxon>Coemansia</taxon>
    </lineage>
</organism>
<sequence>MSSSELDYNLHNYINAFLGRPAADDRGELERHDKLHRYFRHIIDSNIAPTVSHDEATLVGEMQKRQMASSQDTRSALQISRLWNMLTQYDPKYDWWPILYLLSECSASELHSSFSAAAGTSSYFAEPVTSTPLPSIGGGGMSASASAVRTGQAFGQSYQSSQQQQQQQQQRFSPYGAIPRSATNGSHAPTGLSYSNPVQATPSALEQGSLYLHRELPTYDDIAEADLLQDLIYVMQGIDGTYIHWNRIKSVYTIRPDIHLSRPTRSMVASLSELGGLTKDIQAYIGQIDDRGRLFEQSFCTELKVEMSDYYKLVADIESRLFKGPRTLRPGESPLGVTLRRMFNWTIEARQKLRLMALAIAKVQEGKGGGDILSTISTLVDDGDPFIQSFAQRLLKTASAPFNSILVRWVTDGELVDPYKEFFIREREGRRDMFWSEKYIVASDMIPVHINREMTRKIFQIGRSLNFLCVACDDAEWVATDGPRTQLVEGSDLSDPNHLESFVYRSSAMVNARLMSVLKEKFGLMGHIMAMRRYLLFEQGDFALALMEVLDNQIDRSGKNIMAHDLSAVLSSAVRSSNAQYENQDHLSAMLLTFSEEGAKHRGWDEVSLMYTLSAPLSYVVPKLALRQYVQVSQFMIRLKRVEHMLNSIWRQQMTEARSYLRSEELQRRKADGGDFGARGSEDALRLAMRQSAIACSEMIQFFHQVQRYISLNVIEGAWGEFLETTSGDKAGSACEIDVDKWNEAHSKYIGTVHDVVCGSSGDMGFQRNLAGIFDTAFQFIAVVKEMYSERTLSSRRGTSSMTSPTLSDRLQQYRDLQSGAGGSSSAASEHVSRVRTVVARFKEQVKTIMRALSHNTTNDLQFLVVTIDFNGIYTDTAKDTQRG</sequence>